<dbReference type="AlphaFoldDB" id="A0A6G1I284"/>
<evidence type="ECO:0000313" key="2">
    <source>
        <dbReference type="EMBL" id="KAF2402291.1"/>
    </source>
</evidence>
<feature type="compositionally biased region" description="Basic and acidic residues" evidence="1">
    <location>
        <begin position="40"/>
        <end position="52"/>
    </location>
</feature>
<sequence>MDEGMDPEMSAAMGFSSFGQQLGANKRKRIGQGSSPGKESPSRGRDETEPKNRRLHPTPTGSNITPIGDVTERRNRRPEPGSVTEHPLPFHHVPPQNDVKSGHDVERQPRISKLDNALHELDGVEPLPSGPEGKTLDQLTRDDLQALRRGVPDARGDLAYFMPSFVEDPWTKGTSK</sequence>
<evidence type="ECO:0000256" key="1">
    <source>
        <dbReference type="SAM" id="MobiDB-lite"/>
    </source>
</evidence>
<reference evidence="2" key="1">
    <citation type="journal article" date="2020" name="Stud. Mycol.">
        <title>101 Dothideomycetes genomes: a test case for predicting lifestyles and emergence of pathogens.</title>
        <authorList>
            <person name="Haridas S."/>
            <person name="Albert R."/>
            <person name="Binder M."/>
            <person name="Bloem J."/>
            <person name="Labutti K."/>
            <person name="Salamov A."/>
            <person name="Andreopoulos B."/>
            <person name="Baker S."/>
            <person name="Barry K."/>
            <person name="Bills G."/>
            <person name="Bluhm B."/>
            <person name="Cannon C."/>
            <person name="Castanera R."/>
            <person name="Culley D."/>
            <person name="Daum C."/>
            <person name="Ezra D."/>
            <person name="Gonzalez J."/>
            <person name="Henrissat B."/>
            <person name="Kuo A."/>
            <person name="Liang C."/>
            <person name="Lipzen A."/>
            <person name="Lutzoni F."/>
            <person name="Magnuson J."/>
            <person name="Mondo S."/>
            <person name="Nolan M."/>
            <person name="Ohm R."/>
            <person name="Pangilinan J."/>
            <person name="Park H.-J."/>
            <person name="Ramirez L."/>
            <person name="Alfaro M."/>
            <person name="Sun H."/>
            <person name="Tritt A."/>
            <person name="Yoshinaga Y."/>
            <person name="Zwiers L.-H."/>
            <person name="Turgeon B."/>
            <person name="Goodwin S."/>
            <person name="Spatafora J."/>
            <person name="Crous P."/>
            <person name="Grigoriev I."/>
        </authorList>
    </citation>
    <scope>NUCLEOTIDE SEQUENCE</scope>
    <source>
        <strain evidence="2">CBS 262.69</strain>
    </source>
</reference>
<organism evidence="2 3">
    <name type="scientific">Trichodelitschia bisporula</name>
    <dbReference type="NCBI Taxonomy" id="703511"/>
    <lineage>
        <taxon>Eukaryota</taxon>
        <taxon>Fungi</taxon>
        <taxon>Dikarya</taxon>
        <taxon>Ascomycota</taxon>
        <taxon>Pezizomycotina</taxon>
        <taxon>Dothideomycetes</taxon>
        <taxon>Dothideomycetes incertae sedis</taxon>
        <taxon>Phaeotrichales</taxon>
        <taxon>Phaeotrichaceae</taxon>
        <taxon>Trichodelitschia</taxon>
    </lineage>
</organism>
<dbReference type="EMBL" id="ML996691">
    <property type="protein sequence ID" value="KAF2402291.1"/>
    <property type="molecule type" value="Genomic_DNA"/>
</dbReference>
<gene>
    <name evidence="2" type="ORF">EJ06DRAFT_332104</name>
</gene>
<name>A0A6G1I284_9PEZI</name>
<feature type="compositionally biased region" description="Basic and acidic residues" evidence="1">
    <location>
        <begin position="100"/>
        <end position="122"/>
    </location>
</feature>
<accession>A0A6G1I284</accession>
<feature type="region of interest" description="Disordered" evidence="1">
    <location>
        <begin position="1"/>
        <end position="138"/>
    </location>
</feature>
<feature type="compositionally biased region" description="Basic and acidic residues" evidence="1">
    <location>
        <begin position="70"/>
        <end position="79"/>
    </location>
</feature>
<proteinExistence type="predicted"/>
<dbReference type="OrthoDB" id="5419162at2759"/>
<keyword evidence="3" id="KW-1185">Reference proteome</keyword>
<dbReference type="Proteomes" id="UP000799640">
    <property type="component" value="Unassembled WGS sequence"/>
</dbReference>
<protein>
    <submittedName>
        <fullName evidence="2">Uncharacterized protein</fullName>
    </submittedName>
</protein>
<evidence type="ECO:0000313" key="3">
    <source>
        <dbReference type="Proteomes" id="UP000799640"/>
    </source>
</evidence>